<protein>
    <submittedName>
        <fullName evidence="3">DUF1002 domain-containing protein</fullName>
    </submittedName>
</protein>
<evidence type="ECO:0000313" key="3">
    <source>
        <dbReference type="EMBL" id="RGM67921.1"/>
    </source>
</evidence>
<dbReference type="Proteomes" id="UP000260758">
    <property type="component" value="Unassembled WGS sequence"/>
</dbReference>
<evidence type="ECO:0000313" key="4">
    <source>
        <dbReference type="Proteomes" id="UP000260758"/>
    </source>
</evidence>
<dbReference type="RefSeq" id="WP_117719352.1">
    <property type="nucleotide sequence ID" value="NZ_QSTP01000023.1"/>
</dbReference>
<accession>A0A3E4Y420</accession>
<sequence>MIRLIKKKAKSIVCSVLAAVTLFTMNPAVFATETATQTDTVSSVDVSGSDSSDAADKSNTDSTADSTADSTTTAGSEANDKVTISKNDKPYLSLGADLTPEQRATVLGFMGIELTDLDKYDVVYVNNDEEHKYLDSYISKSEIGTRSLSSVLITEDKKGAGLSVSTHNINYCTVGMYKNALATAGIADAKIIVAGPFPISGTAALVGTLKAYEEMTGKKLDDKVTDAAMDELVTTGELNKSIDGDSQDIEAMIADLKKQLADGGLKDESQIKDAIKEAAKDYDLKLSDDDIAKLTSLLMKLKDANIDWDSVIDQAQDWASKLGDKINDPGFWEKLGDFFMDLWDKIKSLFS</sequence>
<evidence type="ECO:0000256" key="1">
    <source>
        <dbReference type="SAM" id="MobiDB-lite"/>
    </source>
</evidence>
<feature type="compositionally biased region" description="Low complexity" evidence="1">
    <location>
        <begin position="60"/>
        <end position="74"/>
    </location>
</feature>
<comment type="caution">
    <text evidence="3">The sequence shown here is derived from an EMBL/GenBank/DDBJ whole genome shotgun (WGS) entry which is preliminary data.</text>
</comment>
<feature type="compositionally biased region" description="Low complexity" evidence="1">
    <location>
        <begin position="40"/>
        <end position="52"/>
    </location>
</feature>
<dbReference type="Pfam" id="PF06207">
    <property type="entry name" value="DUF1002"/>
    <property type="match status" value="1"/>
</dbReference>
<proteinExistence type="predicted"/>
<keyword evidence="2" id="KW-0732">Signal</keyword>
<feature type="chain" id="PRO_5017707334" evidence="2">
    <location>
        <begin position="32"/>
        <end position="351"/>
    </location>
</feature>
<name>A0A3E4Y420_9FIRM</name>
<feature type="region of interest" description="Disordered" evidence="1">
    <location>
        <begin position="40"/>
        <end position="78"/>
    </location>
</feature>
<organism evidence="3 4">
    <name type="scientific">Agathobacter rectalis</name>
    <dbReference type="NCBI Taxonomy" id="39491"/>
    <lineage>
        <taxon>Bacteria</taxon>
        <taxon>Bacillati</taxon>
        <taxon>Bacillota</taxon>
        <taxon>Clostridia</taxon>
        <taxon>Lachnospirales</taxon>
        <taxon>Lachnospiraceae</taxon>
        <taxon>Agathobacter</taxon>
    </lineage>
</organism>
<gene>
    <name evidence="3" type="ORF">DXB99_15495</name>
</gene>
<evidence type="ECO:0000256" key="2">
    <source>
        <dbReference type="SAM" id="SignalP"/>
    </source>
</evidence>
<reference evidence="3 4" key="1">
    <citation type="submission" date="2018-08" db="EMBL/GenBank/DDBJ databases">
        <title>A genome reference for cultivated species of the human gut microbiota.</title>
        <authorList>
            <person name="Zou Y."/>
            <person name="Xue W."/>
            <person name="Luo G."/>
        </authorList>
    </citation>
    <scope>NUCLEOTIDE SEQUENCE [LARGE SCALE GENOMIC DNA]</scope>
    <source>
        <strain evidence="3 4">OM07-13</strain>
    </source>
</reference>
<dbReference type="AlphaFoldDB" id="A0A3E4Y420"/>
<dbReference type="InterPro" id="IPR009343">
    <property type="entry name" value="DUF1002"/>
</dbReference>
<feature type="signal peptide" evidence="2">
    <location>
        <begin position="1"/>
        <end position="31"/>
    </location>
</feature>
<dbReference type="EMBL" id="QSTP01000023">
    <property type="protein sequence ID" value="RGM67921.1"/>
    <property type="molecule type" value="Genomic_DNA"/>
</dbReference>